<organism evidence="1">
    <name type="scientific">uncultured archaeon W4-93a</name>
    <dbReference type="NCBI Taxonomy" id="1131007"/>
    <lineage>
        <taxon>Archaea</taxon>
        <taxon>environmental samples</taxon>
    </lineage>
</organism>
<name>H9BWX2_9ARCH</name>
<protein>
    <recommendedName>
        <fullName evidence="2">Roadblock/LAMTOR2 domain-containing protein</fullName>
    </recommendedName>
</protein>
<proteinExistence type="predicted"/>
<sequence length="130" mass="14276">MAIEHLLQRIMDSDENIRHCLAADADGNIISVNHREGVTNHLSEAETATSLKRAAEAWKGRKELASKIGKGLYAVAAFEKITRITFPLGEDKLLFVSLGSEQMRENLNAGGQQQIVQHVLNILSGDPTLE</sequence>
<accession>H9BWX2</accession>
<evidence type="ECO:0008006" key="2">
    <source>
        <dbReference type="Google" id="ProtNLM"/>
    </source>
</evidence>
<dbReference type="EMBL" id="JQ085821">
    <property type="protein sequence ID" value="AFD03294.1"/>
    <property type="molecule type" value="Genomic_DNA"/>
</dbReference>
<dbReference type="AlphaFoldDB" id="H9BWX2"/>
<reference evidence="1" key="1">
    <citation type="submission" date="2011-11" db="EMBL/GenBank/DDBJ databases">
        <title>Construction and analysis of a metagenome of deep-sea sediment.</title>
        <authorList>
            <person name="Huo Y.-Y."/>
            <person name="Cheng H."/>
            <person name="Wu M."/>
        </authorList>
    </citation>
    <scope>NUCLEOTIDE SEQUENCE</scope>
</reference>
<evidence type="ECO:0000313" key="1">
    <source>
        <dbReference type="EMBL" id="AFD03294.1"/>
    </source>
</evidence>